<evidence type="ECO:0000256" key="1">
    <source>
        <dbReference type="SAM" id="MobiDB-lite"/>
    </source>
</evidence>
<accession>A0AAW0G190</accession>
<keyword evidence="4" id="KW-1185">Reference proteome</keyword>
<name>A0AAW0G190_9APHY</name>
<evidence type="ECO:0000256" key="2">
    <source>
        <dbReference type="SAM" id="Phobius"/>
    </source>
</evidence>
<sequence>MSGLSLQAKRWRTIMVTVPIIGATSLVLYQRLVLGKPQRKLPQRDDAEGIKRKVIELKPEDTTSNTGHRE</sequence>
<dbReference type="Proteomes" id="UP001385951">
    <property type="component" value="Unassembled WGS sequence"/>
</dbReference>
<feature type="region of interest" description="Disordered" evidence="1">
    <location>
        <begin position="40"/>
        <end position="70"/>
    </location>
</feature>
<evidence type="ECO:0000313" key="4">
    <source>
        <dbReference type="Proteomes" id="UP001385951"/>
    </source>
</evidence>
<organism evidence="3 4">
    <name type="scientific">Cerrena zonata</name>
    <dbReference type="NCBI Taxonomy" id="2478898"/>
    <lineage>
        <taxon>Eukaryota</taxon>
        <taxon>Fungi</taxon>
        <taxon>Dikarya</taxon>
        <taxon>Basidiomycota</taxon>
        <taxon>Agaricomycotina</taxon>
        <taxon>Agaricomycetes</taxon>
        <taxon>Polyporales</taxon>
        <taxon>Cerrenaceae</taxon>
        <taxon>Cerrena</taxon>
    </lineage>
</organism>
<keyword evidence="2" id="KW-0812">Transmembrane</keyword>
<comment type="caution">
    <text evidence="3">The sequence shown here is derived from an EMBL/GenBank/DDBJ whole genome shotgun (WGS) entry which is preliminary data.</text>
</comment>
<dbReference type="AlphaFoldDB" id="A0AAW0G190"/>
<feature type="compositionally biased region" description="Basic and acidic residues" evidence="1">
    <location>
        <begin position="42"/>
        <end position="70"/>
    </location>
</feature>
<dbReference type="EMBL" id="JASBNA010000034">
    <property type="protein sequence ID" value="KAK7682810.1"/>
    <property type="molecule type" value="Genomic_DNA"/>
</dbReference>
<reference evidence="3 4" key="1">
    <citation type="submission" date="2022-09" db="EMBL/GenBank/DDBJ databases">
        <authorList>
            <person name="Palmer J.M."/>
        </authorList>
    </citation>
    <scope>NUCLEOTIDE SEQUENCE [LARGE SCALE GENOMIC DNA]</scope>
    <source>
        <strain evidence="3 4">DSM 7382</strain>
    </source>
</reference>
<evidence type="ECO:0000313" key="3">
    <source>
        <dbReference type="EMBL" id="KAK7682810.1"/>
    </source>
</evidence>
<feature type="transmembrane region" description="Helical" evidence="2">
    <location>
        <begin position="12"/>
        <end position="34"/>
    </location>
</feature>
<gene>
    <name evidence="3" type="ORF">QCA50_014194</name>
</gene>
<keyword evidence="2" id="KW-0472">Membrane</keyword>
<protein>
    <submittedName>
        <fullName evidence="3">Uncharacterized protein</fullName>
    </submittedName>
</protein>
<keyword evidence="2" id="KW-1133">Transmembrane helix</keyword>
<proteinExistence type="predicted"/>